<evidence type="ECO:0000313" key="4">
    <source>
        <dbReference type="Proteomes" id="UP000621856"/>
    </source>
</evidence>
<evidence type="ECO:0000313" key="2">
    <source>
        <dbReference type="EMBL" id="GGH93583.1"/>
    </source>
</evidence>
<dbReference type="PANTHER" id="PTHR42695:SF5">
    <property type="entry name" value="GLUTAMINE AMIDOTRANSFERASE YLR126C-RELATED"/>
    <property type="match status" value="1"/>
</dbReference>
<reference evidence="3 5" key="2">
    <citation type="submission" date="2020-02" db="EMBL/GenBank/DDBJ databases">
        <title>Genome sequence of Parvularcula flava strain NH6-79.</title>
        <authorList>
            <person name="Abdul Karim M.H."/>
            <person name="Lam M.Q."/>
            <person name="Chen S.J."/>
            <person name="Yahya A."/>
            <person name="Shahir S."/>
            <person name="Shamsir M.S."/>
            <person name="Chong C.S."/>
        </authorList>
    </citation>
    <scope>NUCLEOTIDE SEQUENCE [LARGE SCALE GENOMIC DNA]</scope>
    <source>
        <strain evidence="3 5">NH6-79</strain>
    </source>
</reference>
<dbReference type="CDD" id="cd01741">
    <property type="entry name" value="GATase1_1"/>
    <property type="match status" value="1"/>
</dbReference>
<dbReference type="PROSITE" id="PS51273">
    <property type="entry name" value="GATASE_TYPE_1"/>
    <property type="match status" value="1"/>
</dbReference>
<dbReference type="AlphaFoldDB" id="A0A8J3A5N6"/>
<proteinExistence type="predicted"/>
<dbReference type="GO" id="GO:0005829">
    <property type="term" value="C:cytosol"/>
    <property type="evidence" value="ECO:0007669"/>
    <property type="project" value="TreeGrafter"/>
</dbReference>
<comment type="caution">
    <text evidence="2">The sequence shown here is derived from an EMBL/GenBank/DDBJ whole genome shotgun (WGS) entry which is preliminary data.</text>
</comment>
<reference evidence="2" key="3">
    <citation type="submission" date="2020-09" db="EMBL/GenBank/DDBJ databases">
        <authorList>
            <person name="Sun Q."/>
            <person name="Zhou Y."/>
        </authorList>
    </citation>
    <scope>NUCLEOTIDE SEQUENCE</scope>
    <source>
        <strain evidence="2">CGMCC 1.14984</strain>
    </source>
</reference>
<dbReference type="RefSeq" id="WP_155137085.1">
    <property type="nucleotide sequence ID" value="NZ_BMGZ01000001.1"/>
</dbReference>
<sequence length="245" mass="26600">MKIAIIETGIPPEGLDRAHGTYPDMFRAMLAPYFPDLETTDHPVYEGADLPALDAAEGFLITGSPAGVYEDHDWIEPLATFIRDTIAAEKPVAGICFGHQIMAHALGGTVRKSDKGWGAGIHTYEMIDTAPFMTGEALPRIACAVSHQDQVIEAPADSVRLGGSPFCPNGILSYAGGKGLSFQMHPEFTHEFALALMELRSDRIPDDVRALARPGLAHGSDRETIARWIASFFKPTYLSREPDHG</sequence>
<keyword evidence="5" id="KW-1185">Reference proteome</keyword>
<dbReference type="SUPFAM" id="SSF52317">
    <property type="entry name" value="Class I glutamine amidotransferase-like"/>
    <property type="match status" value="1"/>
</dbReference>
<dbReference type="InterPro" id="IPR044992">
    <property type="entry name" value="ChyE-like"/>
</dbReference>
<evidence type="ECO:0000259" key="1">
    <source>
        <dbReference type="Pfam" id="PF00117"/>
    </source>
</evidence>
<dbReference type="PANTHER" id="PTHR42695">
    <property type="entry name" value="GLUTAMINE AMIDOTRANSFERASE YLR126C-RELATED"/>
    <property type="match status" value="1"/>
</dbReference>
<accession>A0A8J3A5N6</accession>
<dbReference type="EMBL" id="VCJR02000001">
    <property type="protein sequence ID" value="NHK26844.1"/>
    <property type="molecule type" value="Genomic_DNA"/>
</dbReference>
<dbReference type="InterPro" id="IPR017926">
    <property type="entry name" value="GATASE"/>
</dbReference>
<gene>
    <name evidence="3" type="ORF">FF098_002840</name>
    <name evidence="2" type="ORF">GCM10011355_05760</name>
</gene>
<evidence type="ECO:0000313" key="5">
    <source>
        <dbReference type="Proteomes" id="UP000818603"/>
    </source>
</evidence>
<dbReference type="InterPro" id="IPR029062">
    <property type="entry name" value="Class_I_gatase-like"/>
</dbReference>
<organism evidence="2 4">
    <name type="scientific">Aquisalinus luteolus</name>
    <dbReference type="NCBI Taxonomy" id="1566827"/>
    <lineage>
        <taxon>Bacteria</taxon>
        <taxon>Pseudomonadati</taxon>
        <taxon>Pseudomonadota</taxon>
        <taxon>Alphaproteobacteria</taxon>
        <taxon>Parvularculales</taxon>
        <taxon>Parvularculaceae</taxon>
        <taxon>Aquisalinus</taxon>
    </lineage>
</organism>
<name>A0A8J3A5N6_9PROT</name>
<dbReference type="Proteomes" id="UP000818603">
    <property type="component" value="Unassembled WGS sequence"/>
</dbReference>
<dbReference type="Proteomes" id="UP000621856">
    <property type="component" value="Unassembled WGS sequence"/>
</dbReference>
<keyword evidence="2" id="KW-0315">Glutamine amidotransferase</keyword>
<protein>
    <submittedName>
        <fullName evidence="2 3">Glutamine amidotransferase</fullName>
    </submittedName>
</protein>
<evidence type="ECO:0000313" key="3">
    <source>
        <dbReference type="EMBL" id="NHK26844.1"/>
    </source>
</evidence>
<dbReference type="Pfam" id="PF00117">
    <property type="entry name" value="GATase"/>
    <property type="match status" value="1"/>
</dbReference>
<reference evidence="2" key="1">
    <citation type="journal article" date="2014" name="Int. J. Syst. Evol. Microbiol.">
        <title>Complete genome sequence of Corynebacterium casei LMG S-19264T (=DSM 44701T), isolated from a smear-ripened cheese.</title>
        <authorList>
            <consortium name="US DOE Joint Genome Institute (JGI-PGF)"/>
            <person name="Walter F."/>
            <person name="Albersmeier A."/>
            <person name="Kalinowski J."/>
            <person name="Ruckert C."/>
        </authorList>
    </citation>
    <scope>NUCLEOTIDE SEQUENCE</scope>
    <source>
        <strain evidence="2">CGMCC 1.14984</strain>
    </source>
</reference>
<feature type="domain" description="Glutamine amidotransferase" evidence="1">
    <location>
        <begin position="53"/>
        <end position="191"/>
    </location>
</feature>
<dbReference type="Gene3D" id="3.40.50.880">
    <property type="match status" value="1"/>
</dbReference>
<dbReference type="EMBL" id="BMGZ01000001">
    <property type="protein sequence ID" value="GGH93583.1"/>
    <property type="molecule type" value="Genomic_DNA"/>
</dbReference>